<sequence>MFVTLGSVVIGYLILVRINRKVESLIIFLNKMIRASTHAYVRCNICSSMISVIAYTQSVRNYQVNY</sequence>
<dbReference type="Proteomes" id="UP001162164">
    <property type="component" value="Unassembled WGS sequence"/>
</dbReference>
<keyword evidence="2" id="KW-1185">Reference proteome</keyword>
<gene>
    <name evidence="1" type="ORF">NQ317_015969</name>
</gene>
<evidence type="ECO:0000313" key="2">
    <source>
        <dbReference type="Proteomes" id="UP001162164"/>
    </source>
</evidence>
<organism evidence="1 2">
    <name type="scientific">Molorchus minor</name>
    <dbReference type="NCBI Taxonomy" id="1323400"/>
    <lineage>
        <taxon>Eukaryota</taxon>
        <taxon>Metazoa</taxon>
        <taxon>Ecdysozoa</taxon>
        <taxon>Arthropoda</taxon>
        <taxon>Hexapoda</taxon>
        <taxon>Insecta</taxon>
        <taxon>Pterygota</taxon>
        <taxon>Neoptera</taxon>
        <taxon>Endopterygota</taxon>
        <taxon>Coleoptera</taxon>
        <taxon>Polyphaga</taxon>
        <taxon>Cucujiformia</taxon>
        <taxon>Chrysomeloidea</taxon>
        <taxon>Cerambycidae</taxon>
        <taxon>Lamiinae</taxon>
        <taxon>Monochamini</taxon>
        <taxon>Molorchus</taxon>
    </lineage>
</organism>
<proteinExistence type="predicted"/>
<dbReference type="EMBL" id="JAPWTJ010000409">
    <property type="protein sequence ID" value="KAJ8978721.1"/>
    <property type="molecule type" value="Genomic_DNA"/>
</dbReference>
<reference evidence="1" key="1">
    <citation type="journal article" date="2023" name="Insect Mol. Biol.">
        <title>Genome sequencing provides insights into the evolution of gene families encoding plant cell wall-degrading enzymes in longhorned beetles.</title>
        <authorList>
            <person name="Shin N.R."/>
            <person name="Okamura Y."/>
            <person name="Kirsch R."/>
            <person name="Pauchet Y."/>
        </authorList>
    </citation>
    <scope>NUCLEOTIDE SEQUENCE</scope>
    <source>
        <strain evidence="1">MMC_N1</strain>
    </source>
</reference>
<evidence type="ECO:0000313" key="1">
    <source>
        <dbReference type="EMBL" id="KAJ8978721.1"/>
    </source>
</evidence>
<name>A0ABQ9JKI2_9CUCU</name>
<accession>A0ABQ9JKI2</accession>
<protein>
    <recommendedName>
        <fullName evidence="3">Secreted protein</fullName>
    </recommendedName>
</protein>
<comment type="caution">
    <text evidence="1">The sequence shown here is derived from an EMBL/GenBank/DDBJ whole genome shotgun (WGS) entry which is preliminary data.</text>
</comment>
<evidence type="ECO:0008006" key="3">
    <source>
        <dbReference type="Google" id="ProtNLM"/>
    </source>
</evidence>